<dbReference type="Gene3D" id="3.30.420.10">
    <property type="entry name" value="Ribonuclease H-like superfamily/Ribonuclease H"/>
    <property type="match status" value="1"/>
</dbReference>
<dbReference type="PANTHER" id="PTHR48475:SF1">
    <property type="entry name" value="RNASE H TYPE-1 DOMAIN-CONTAINING PROTEIN"/>
    <property type="match status" value="1"/>
</dbReference>
<proteinExistence type="predicted"/>
<sequence>YEALILGLQAAEEKGIKNLEVFGDAELIVKQERNQFQVKNDHLRHYRNKVWDEIEAFDAFFLKSVPRKKNDKADSLVDSSSLMIPHLEFDQVKYTIEM</sequence>
<protein>
    <recommendedName>
        <fullName evidence="1">RNase H type-1 domain-containing protein</fullName>
    </recommendedName>
</protein>
<dbReference type="AlphaFoldDB" id="A0AA38FDN9"/>
<evidence type="ECO:0000313" key="2">
    <source>
        <dbReference type="EMBL" id="KAH9302499.1"/>
    </source>
</evidence>
<dbReference type="GO" id="GO:0004523">
    <property type="term" value="F:RNA-DNA hybrid ribonuclease activity"/>
    <property type="evidence" value="ECO:0007669"/>
    <property type="project" value="InterPro"/>
</dbReference>
<dbReference type="EMBL" id="JAHRHJ020000009">
    <property type="protein sequence ID" value="KAH9302499.1"/>
    <property type="molecule type" value="Genomic_DNA"/>
</dbReference>
<evidence type="ECO:0000259" key="1">
    <source>
        <dbReference type="Pfam" id="PF13456"/>
    </source>
</evidence>
<feature type="non-terminal residue" evidence="2">
    <location>
        <position position="1"/>
    </location>
</feature>
<keyword evidence="3" id="KW-1185">Reference proteome</keyword>
<dbReference type="InterPro" id="IPR002156">
    <property type="entry name" value="RNaseH_domain"/>
</dbReference>
<organism evidence="2 3">
    <name type="scientific">Taxus chinensis</name>
    <name type="common">Chinese yew</name>
    <name type="synonym">Taxus wallichiana var. chinensis</name>
    <dbReference type="NCBI Taxonomy" id="29808"/>
    <lineage>
        <taxon>Eukaryota</taxon>
        <taxon>Viridiplantae</taxon>
        <taxon>Streptophyta</taxon>
        <taxon>Embryophyta</taxon>
        <taxon>Tracheophyta</taxon>
        <taxon>Spermatophyta</taxon>
        <taxon>Pinopsida</taxon>
        <taxon>Pinidae</taxon>
        <taxon>Conifers II</taxon>
        <taxon>Cupressales</taxon>
        <taxon>Taxaceae</taxon>
        <taxon>Taxus</taxon>
    </lineage>
</organism>
<dbReference type="Pfam" id="PF13456">
    <property type="entry name" value="RVT_3"/>
    <property type="match status" value="1"/>
</dbReference>
<reference evidence="2 3" key="1">
    <citation type="journal article" date="2021" name="Nat. Plants">
        <title>The Taxus genome provides insights into paclitaxel biosynthesis.</title>
        <authorList>
            <person name="Xiong X."/>
            <person name="Gou J."/>
            <person name="Liao Q."/>
            <person name="Li Y."/>
            <person name="Zhou Q."/>
            <person name="Bi G."/>
            <person name="Li C."/>
            <person name="Du R."/>
            <person name="Wang X."/>
            <person name="Sun T."/>
            <person name="Guo L."/>
            <person name="Liang H."/>
            <person name="Lu P."/>
            <person name="Wu Y."/>
            <person name="Zhang Z."/>
            <person name="Ro D.K."/>
            <person name="Shang Y."/>
            <person name="Huang S."/>
            <person name="Yan J."/>
        </authorList>
    </citation>
    <scope>NUCLEOTIDE SEQUENCE [LARGE SCALE GENOMIC DNA]</scope>
    <source>
        <strain evidence="2">Ta-2019</strain>
    </source>
</reference>
<name>A0AA38FDN9_TAXCH</name>
<accession>A0AA38FDN9</accession>
<dbReference type="InterPro" id="IPR012337">
    <property type="entry name" value="RNaseH-like_sf"/>
</dbReference>
<gene>
    <name evidence="2" type="ORF">KI387_014082</name>
</gene>
<dbReference type="InterPro" id="IPR036397">
    <property type="entry name" value="RNaseH_sf"/>
</dbReference>
<dbReference type="PANTHER" id="PTHR48475">
    <property type="entry name" value="RIBONUCLEASE H"/>
    <property type="match status" value="1"/>
</dbReference>
<dbReference type="GO" id="GO:0003676">
    <property type="term" value="F:nucleic acid binding"/>
    <property type="evidence" value="ECO:0007669"/>
    <property type="project" value="InterPro"/>
</dbReference>
<evidence type="ECO:0000313" key="3">
    <source>
        <dbReference type="Proteomes" id="UP000824469"/>
    </source>
</evidence>
<dbReference type="Proteomes" id="UP000824469">
    <property type="component" value="Unassembled WGS sequence"/>
</dbReference>
<comment type="caution">
    <text evidence="2">The sequence shown here is derived from an EMBL/GenBank/DDBJ whole genome shotgun (WGS) entry which is preliminary data.</text>
</comment>
<feature type="domain" description="RNase H type-1" evidence="1">
    <location>
        <begin position="1"/>
        <end position="78"/>
    </location>
</feature>
<feature type="non-terminal residue" evidence="2">
    <location>
        <position position="98"/>
    </location>
</feature>
<dbReference type="SUPFAM" id="SSF53098">
    <property type="entry name" value="Ribonuclease H-like"/>
    <property type="match status" value="1"/>
</dbReference>